<dbReference type="InterPro" id="IPR020097">
    <property type="entry name" value="PsdUridine_synth_TruA_a/b_dom"/>
</dbReference>
<dbReference type="PANTHER" id="PTHR11142">
    <property type="entry name" value="PSEUDOURIDYLATE SYNTHASE"/>
    <property type="match status" value="1"/>
</dbReference>
<dbReference type="Pfam" id="PF01416">
    <property type="entry name" value="PseudoU_synth_1"/>
    <property type="match status" value="1"/>
</dbReference>
<dbReference type="GeneID" id="114248913"/>
<feature type="domain" description="Pseudouridine synthase I TruA alpha/beta" evidence="5">
    <location>
        <begin position="175"/>
        <end position="295"/>
    </location>
</feature>
<reference evidence="7" key="1">
    <citation type="submission" date="2025-08" db="UniProtKB">
        <authorList>
            <consortium name="RefSeq"/>
        </authorList>
    </citation>
    <scope>IDENTIFICATION</scope>
    <source>
        <tissue evidence="7">Silk gland</tissue>
    </source>
</reference>
<name>A0A6J2K797_BOMMA</name>
<sequence length="315" mass="36610">MKARYLTFFSYIGTGFRSSEKIWLKENRNLPDPESVQGMMELSLLKLRSLNYPNVTLSSRTDGGVHALKSSAHFDLERYGTQIYDANNISYLMNRYFFVNNIGIIVKQCLRVSDNFNARFNATSRRYLYRLAVLKKDVVIPENVSIASVIPVEEWKRCHFIRLAEFDIEKFKEGAKHLEGYHDFSTFKKFDKLLQHKHNRRELKSVTIRAGKPVVTAHTESRGSAFDYWDIEFHGRAFVHNQIRRMVGTLISVAIGKLQPDDVKFMLQIPSKHSWHSFIQNCPSDGLYLCEVEYDPKDLFYDPDTTVESETLVES</sequence>
<dbReference type="GO" id="GO:0031119">
    <property type="term" value="P:tRNA pseudouridine synthesis"/>
    <property type="evidence" value="ECO:0007669"/>
    <property type="project" value="TreeGrafter"/>
</dbReference>
<dbReference type="OrthoDB" id="271910at2759"/>
<evidence type="ECO:0000256" key="3">
    <source>
        <dbReference type="ARBA" id="ARBA00023235"/>
    </source>
</evidence>
<dbReference type="Gene3D" id="3.30.70.660">
    <property type="entry name" value="Pseudouridine synthase I, catalytic domain, C-terminal subdomain"/>
    <property type="match status" value="1"/>
</dbReference>
<dbReference type="InterPro" id="IPR020103">
    <property type="entry name" value="PsdUridine_synth_cat_dom_sf"/>
</dbReference>
<comment type="catalytic activity">
    <reaction evidence="4">
        <text>uridine(38/39/40) in tRNA = pseudouridine(38/39/40) in tRNA</text>
        <dbReference type="Rhea" id="RHEA:22376"/>
        <dbReference type="Rhea" id="RHEA-COMP:10085"/>
        <dbReference type="Rhea" id="RHEA-COMP:10087"/>
        <dbReference type="ChEBI" id="CHEBI:65314"/>
        <dbReference type="ChEBI" id="CHEBI:65315"/>
        <dbReference type="EC" id="5.4.99.12"/>
    </reaction>
</comment>
<accession>A0A6J2K797</accession>
<keyword evidence="6" id="KW-1185">Reference proteome</keyword>
<dbReference type="Gene3D" id="3.30.70.580">
    <property type="entry name" value="Pseudouridine synthase I, catalytic domain, N-terminal subdomain"/>
    <property type="match status" value="1"/>
</dbReference>
<evidence type="ECO:0000313" key="6">
    <source>
        <dbReference type="Proteomes" id="UP000504629"/>
    </source>
</evidence>
<protein>
    <recommendedName>
        <fullName evidence="4">tRNA pseudouridine synthase</fullName>
        <ecNumber evidence="4">5.4.99.12</ecNumber>
    </recommendedName>
</protein>
<dbReference type="KEGG" id="bman:114248913"/>
<dbReference type="PANTHER" id="PTHR11142:SF0">
    <property type="entry name" value="TRNA PSEUDOURIDINE SYNTHASE-LIKE 1"/>
    <property type="match status" value="1"/>
</dbReference>
<organism evidence="6 7">
    <name type="scientific">Bombyx mandarina</name>
    <name type="common">Wild silk moth</name>
    <name type="synonym">Wild silkworm</name>
    <dbReference type="NCBI Taxonomy" id="7092"/>
    <lineage>
        <taxon>Eukaryota</taxon>
        <taxon>Metazoa</taxon>
        <taxon>Ecdysozoa</taxon>
        <taxon>Arthropoda</taxon>
        <taxon>Hexapoda</taxon>
        <taxon>Insecta</taxon>
        <taxon>Pterygota</taxon>
        <taxon>Neoptera</taxon>
        <taxon>Endopterygota</taxon>
        <taxon>Lepidoptera</taxon>
        <taxon>Glossata</taxon>
        <taxon>Ditrysia</taxon>
        <taxon>Bombycoidea</taxon>
        <taxon>Bombycidae</taxon>
        <taxon>Bombycinae</taxon>
        <taxon>Bombyx</taxon>
    </lineage>
</organism>
<dbReference type="Proteomes" id="UP000504629">
    <property type="component" value="Unplaced"/>
</dbReference>
<evidence type="ECO:0000256" key="4">
    <source>
        <dbReference type="RuleBase" id="RU003792"/>
    </source>
</evidence>
<dbReference type="GO" id="GO:0160147">
    <property type="term" value="F:tRNA pseudouridine(38-40) synthase activity"/>
    <property type="evidence" value="ECO:0007669"/>
    <property type="project" value="UniProtKB-EC"/>
</dbReference>
<dbReference type="InterPro" id="IPR001406">
    <property type="entry name" value="PsdUridine_synth_TruA"/>
</dbReference>
<dbReference type="RefSeq" id="XP_028038146.1">
    <property type="nucleotide sequence ID" value="XM_028182345.1"/>
</dbReference>
<dbReference type="AlphaFoldDB" id="A0A6J2K797"/>
<dbReference type="GO" id="GO:0003723">
    <property type="term" value="F:RNA binding"/>
    <property type="evidence" value="ECO:0007669"/>
    <property type="project" value="InterPro"/>
</dbReference>
<evidence type="ECO:0000313" key="7">
    <source>
        <dbReference type="RefSeq" id="XP_028038146.1"/>
    </source>
</evidence>
<dbReference type="SUPFAM" id="SSF55120">
    <property type="entry name" value="Pseudouridine synthase"/>
    <property type="match status" value="1"/>
</dbReference>
<keyword evidence="3 4" id="KW-0413">Isomerase</keyword>
<dbReference type="InterPro" id="IPR020094">
    <property type="entry name" value="TruA/RsuA/RluB/E/F_N"/>
</dbReference>
<dbReference type="HAMAP" id="MF_00171">
    <property type="entry name" value="TruA"/>
    <property type="match status" value="1"/>
</dbReference>
<keyword evidence="2 4" id="KW-0819">tRNA processing</keyword>
<gene>
    <name evidence="7" type="primary">LOC114248913</name>
</gene>
<proteinExistence type="inferred from homology"/>
<evidence type="ECO:0000256" key="1">
    <source>
        <dbReference type="ARBA" id="ARBA00009375"/>
    </source>
</evidence>
<dbReference type="EC" id="5.4.99.12" evidence="4"/>
<comment type="similarity">
    <text evidence="1 4">Belongs to the tRNA pseudouridine synthase TruA family.</text>
</comment>
<dbReference type="InterPro" id="IPR020095">
    <property type="entry name" value="PsdUridine_synth_TruA_C"/>
</dbReference>
<evidence type="ECO:0000256" key="2">
    <source>
        <dbReference type="ARBA" id="ARBA00022694"/>
    </source>
</evidence>
<evidence type="ECO:0000259" key="5">
    <source>
        <dbReference type="Pfam" id="PF01416"/>
    </source>
</evidence>